<dbReference type="Pfam" id="PF05699">
    <property type="entry name" value="Dimer_Tnp_hAT"/>
    <property type="match status" value="1"/>
</dbReference>
<keyword evidence="3" id="KW-1185">Reference proteome</keyword>
<dbReference type="InterPro" id="IPR008906">
    <property type="entry name" value="HATC_C_dom"/>
</dbReference>
<comment type="caution">
    <text evidence="2">The sequence shown here is derived from an EMBL/GenBank/DDBJ whole genome shotgun (WGS) entry which is preliminary data.</text>
</comment>
<evidence type="ECO:0000259" key="1">
    <source>
        <dbReference type="Pfam" id="PF05699"/>
    </source>
</evidence>
<proteinExistence type="predicted"/>
<accession>A0ABN7WZH5</accession>
<sequence>LLKQFYDDAIELLFPTIAHAQIILLALRSNLESVKDNEVQKYWLFAENNEFIKLLDWWNTYAIEYPILSELAYNYLYIQA</sequence>
<feature type="non-terminal residue" evidence="2">
    <location>
        <position position="1"/>
    </location>
</feature>
<feature type="domain" description="HAT C-terminal dimerisation" evidence="1">
    <location>
        <begin position="47"/>
        <end position="79"/>
    </location>
</feature>
<dbReference type="Proteomes" id="UP000789901">
    <property type="component" value="Unassembled WGS sequence"/>
</dbReference>
<feature type="non-terminal residue" evidence="2">
    <location>
        <position position="80"/>
    </location>
</feature>
<protein>
    <submittedName>
        <fullName evidence="2">11487_t:CDS:1</fullName>
    </submittedName>
</protein>
<reference evidence="2 3" key="1">
    <citation type="submission" date="2021-06" db="EMBL/GenBank/DDBJ databases">
        <authorList>
            <person name="Kallberg Y."/>
            <person name="Tangrot J."/>
            <person name="Rosling A."/>
        </authorList>
    </citation>
    <scope>NUCLEOTIDE SEQUENCE [LARGE SCALE GENOMIC DNA]</scope>
    <source>
        <strain evidence="2 3">120-4 pot B 10/14</strain>
    </source>
</reference>
<name>A0ABN7WZH5_GIGMA</name>
<evidence type="ECO:0000313" key="3">
    <source>
        <dbReference type="Proteomes" id="UP000789901"/>
    </source>
</evidence>
<dbReference type="EMBL" id="CAJVQB010073817">
    <property type="protein sequence ID" value="CAG8843865.1"/>
    <property type="molecule type" value="Genomic_DNA"/>
</dbReference>
<evidence type="ECO:0000313" key="2">
    <source>
        <dbReference type="EMBL" id="CAG8843865.1"/>
    </source>
</evidence>
<organism evidence="2 3">
    <name type="scientific">Gigaspora margarita</name>
    <dbReference type="NCBI Taxonomy" id="4874"/>
    <lineage>
        <taxon>Eukaryota</taxon>
        <taxon>Fungi</taxon>
        <taxon>Fungi incertae sedis</taxon>
        <taxon>Mucoromycota</taxon>
        <taxon>Glomeromycotina</taxon>
        <taxon>Glomeromycetes</taxon>
        <taxon>Diversisporales</taxon>
        <taxon>Gigasporaceae</taxon>
        <taxon>Gigaspora</taxon>
    </lineage>
</organism>
<gene>
    <name evidence="2" type="ORF">GMARGA_LOCUS36771</name>
</gene>